<name>A0A242MT36_CABSO</name>
<evidence type="ECO:0000256" key="3">
    <source>
        <dbReference type="ARBA" id="ARBA00022723"/>
    </source>
</evidence>
<dbReference type="AlphaFoldDB" id="A0A242MT36"/>
<dbReference type="Pfam" id="PF01427">
    <property type="entry name" value="Peptidase_M15"/>
    <property type="match status" value="1"/>
</dbReference>
<organism evidence="9 10">
    <name type="scientific">Caballeronia sordidicola</name>
    <name type="common">Burkholderia sordidicola</name>
    <dbReference type="NCBI Taxonomy" id="196367"/>
    <lineage>
        <taxon>Bacteria</taxon>
        <taxon>Pseudomonadati</taxon>
        <taxon>Pseudomonadota</taxon>
        <taxon>Betaproteobacteria</taxon>
        <taxon>Burkholderiales</taxon>
        <taxon>Burkholderiaceae</taxon>
        <taxon>Caballeronia</taxon>
    </lineage>
</organism>
<keyword evidence="5" id="KW-0862">Zinc</keyword>
<evidence type="ECO:0000256" key="7">
    <source>
        <dbReference type="ARBA" id="ARBA00023049"/>
    </source>
</evidence>
<reference evidence="9 10" key="1">
    <citation type="submission" date="2017-03" db="EMBL/GenBank/DDBJ databases">
        <title>Genome analysis of strain PAMC 26510.</title>
        <authorList>
            <person name="Oh H.-M."/>
            <person name="Yang J.-A."/>
        </authorList>
    </citation>
    <scope>NUCLEOTIDE SEQUENCE [LARGE SCALE GENOMIC DNA]</scope>
    <source>
        <strain evidence="9 10">PAMC 26510</strain>
    </source>
</reference>
<evidence type="ECO:0000256" key="6">
    <source>
        <dbReference type="ARBA" id="ARBA00022997"/>
    </source>
</evidence>
<gene>
    <name evidence="9" type="ORF">PAMC26510_17915</name>
</gene>
<dbReference type="Proteomes" id="UP000194546">
    <property type="component" value="Unassembled WGS sequence"/>
</dbReference>
<evidence type="ECO:0000256" key="2">
    <source>
        <dbReference type="ARBA" id="ARBA00022670"/>
    </source>
</evidence>
<dbReference type="GO" id="GO:0071555">
    <property type="term" value="P:cell wall organization"/>
    <property type="evidence" value="ECO:0007669"/>
    <property type="project" value="UniProtKB-KW"/>
</dbReference>
<evidence type="ECO:0000256" key="8">
    <source>
        <dbReference type="ARBA" id="ARBA00023316"/>
    </source>
</evidence>
<comment type="caution">
    <text evidence="9">The sequence shown here is derived from an EMBL/GenBank/DDBJ whole genome shotgun (WGS) entry which is preliminary data.</text>
</comment>
<protein>
    <submittedName>
        <fullName evidence="9">D-alanyl-D-alanine dipeptidase</fullName>
    </submittedName>
</protein>
<evidence type="ECO:0000313" key="10">
    <source>
        <dbReference type="Proteomes" id="UP000194546"/>
    </source>
</evidence>
<sequence length="80" mass="8858">MGSVLNAMDSESSGACYTACTFIPKTATANRKILANAMERAGFVNYPSEWWHWSYGDRYWAVVTQQAQAVYGPVEEDSVA</sequence>
<dbReference type="GO" id="GO:0160237">
    <property type="term" value="F:D-Ala-D-Ala dipeptidase activity"/>
    <property type="evidence" value="ECO:0007669"/>
    <property type="project" value="UniProtKB-EC"/>
</dbReference>
<dbReference type="InterPro" id="IPR009045">
    <property type="entry name" value="Zn_M74/Hedgehog-like"/>
</dbReference>
<dbReference type="GO" id="GO:0046872">
    <property type="term" value="F:metal ion binding"/>
    <property type="evidence" value="ECO:0007669"/>
    <property type="project" value="UniProtKB-KW"/>
</dbReference>
<dbReference type="GO" id="GO:0006508">
    <property type="term" value="P:proteolysis"/>
    <property type="evidence" value="ECO:0007669"/>
    <property type="project" value="UniProtKB-KW"/>
</dbReference>
<dbReference type="PANTHER" id="PTHR43126:SF2">
    <property type="entry name" value="D-ALANYL-D-ALANINE DIPEPTIDASE"/>
    <property type="match status" value="1"/>
</dbReference>
<keyword evidence="8" id="KW-0961">Cell wall biogenesis/degradation</keyword>
<dbReference type="GO" id="GO:0008237">
    <property type="term" value="F:metallopeptidase activity"/>
    <property type="evidence" value="ECO:0007669"/>
    <property type="project" value="UniProtKB-KW"/>
</dbReference>
<proteinExistence type="predicted"/>
<dbReference type="InterPro" id="IPR000755">
    <property type="entry name" value="A_A_dipeptidase"/>
</dbReference>
<keyword evidence="4" id="KW-0378">Hydrolase</keyword>
<evidence type="ECO:0000256" key="1">
    <source>
        <dbReference type="ARBA" id="ARBA00001362"/>
    </source>
</evidence>
<evidence type="ECO:0000256" key="5">
    <source>
        <dbReference type="ARBA" id="ARBA00022833"/>
    </source>
</evidence>
<accession>A0A242MT36</accession>
<dbReference type="SUPFAM" id="SSF55166">
    <property type="entry name" value="Hedgehog/DD-peptidase"/>
    <property type="match status" value="1"/>
</dbReference>
<comment type="catalytic activity">
    <reaction evidence="1">
        <text>D-alanyl-D-alanine + H2O = 2 D-alanine</text>
        <dbReference type="Rhea" id="RHEA:20661"/>
        <dbReference type="ChEBI" id="CHEBI:15377"/>
        <dbReference type="ChEBI" id="CHEBI:57416"/>
        <dbReference type="ChEBI" id="CHEBI:57822"/>
        <dbReference type="EC" id="3.4.13.22"/>
    </reaction>
</comment>
<keyword evidence="7" id="KW-0482">Metalloprotease</keyword>
<keyword evidence="3" id="KW-0479">Metal-binding</keyword>
<dbReference type="Gene3D" id="3.30.1380.10">
    <property type="match status" value="1"/>
</dbReference>
<evidence type="ECO:0000256" key="4">
    <source>
        <dbReference type="ARBA" id="ARBA00022801"/>
    </source>
</evidence>
<evidence type="ECO:0000313" key="9">
    <source>
        <dbReference type="EMBL" id="OTP73928.1"/>
    </source>
</evidence>
<dbReference type="EMBL" id="NBTY01000094">
    <property type="protein sequence ID" value="OTP73928.1"/>
    <property type="molecule type" value="Genomic_DNA"/>
</dbReference>
<keyword evidence="6" id="KW-0224">Dipeptidase</keyword>
<dbReference type="PANTHER" id="PTHR43126">
    <property type="entry name" value="D-ALANYL-D-ALANINE DIPEPTIDASE"/>
    <property type="match status" value="1"/>
</dbReference>
<keyword evidence="2" id="KW-0645">Protease</keyword>